<evidence type="ECO:0000313" key="2">
    <source>
        <dbReference type="EMBL" id="KAB1649274.1"/>
    </source>
</evidence>
<dbReference type="AlphaFoldDB" id="A0A6H9WSF7"/>
<dbReference type="EMBL" id="WBJY01000001">
    <property type="protein sequence ID" value="KAB1649274.1"/>
    <property type="molecule type" value="Genomic_DNA"/>
</dbReference>
<feature type="region of interest" description="Disordered" evidence="1">
    <location>
        <begin position="828"/>
        <end position="851"/>
    </location>
</feature>
<evidence type="ECO:0008006" key="4">
    <source>
        <dbReference type="Google" id="ProtNLM"/>
    </source>
</evidence>
<dbReference type="Proteomes" id="UP000431744">
    <property type="component" value="Unassembled WGS sequence"/>
</dbReference>
<sequence length="1193" mass="122653">MAKRDGRRWRWWQWVLSVVLAVAIAVPVVAAVMHRGYAGTDVVTSGRDVWVVNHDQRLAGRLDTQIQELTGSFGAATDDFEVLQDGDEVFVHDGALGTLSRLDPATGVATETVSVPGGSDVEIRAGMLAVLERATGSVWVASTRGPLDFDPRTSQPVLELGPSAQLVVTVRGEVVAAAVGDQSIYRVSGTRTFPQRVPLGLELTDFEITAVGDEVVLFDVNRQELYFDNGRVLPLAESALHVQEVSEAGDVVALATPTGLSLIPFEADGRPDSIGAGGGAQDASNDPDAVARPVVFNGCHFGAWGALAVVVGGCPGQADLEVEIVDPLEGGTLEFRVGGGELALNNTRTGVTYLPMHDMRAVDNWDEVLPEDRRPEDQLAEPEIDVPLSETLDGRTDVNRPPVLEDDLAGVRPGSTVVIPVLANDTDPDGDVLRITGVEPVGAPVGTAAGKVDLIDDGRALRFTADEGVSGSLAFAYHVSDGRSGGTADAIVRIRIVDDGSNSAPQQLAPARLRLEQGKTGSLDVLEGWVDAEGDPVHLVAASGDDDLDVRFTPDGEVTVAAGAEPGHSTVNLVASDGADQSSGVLELEIAAPGTLNPDTAANFATGTTDAPVTVEVTANDVGVGGDPPVLVDAVETQGRPGISFDEERGTVTLDAPLAGVYSVVYTVQVGERTAKGILRVDIADASTLGTLAPIAVPDAVHLQGMQPGTVDLLNNDSGDPSRVLAVIGLDDTVEARAAGLQVELIDHAILRVTPTRALSGPIELSYVLSDGQATDVGTIVVTPGSAIEQPRPPVTEPDAVTVRAGDIAVVAPLANDTHPDRLDLRLDDDLTGTTASSDDGTATGDETADGEMTFGDGIAHVDGDVVRLQAPTEPGTYTLGYRVIDPLGGSATDEITVTVTEVDAASNRPPEPVGADVRASQGTPVRIDVPLAGADPDGDFVTVTGIPESSDLGVIVEVDATGFTFVPHADAHGTETLPITVSDAFGASSMLPIRIGVVPAPAASSAPVAVDDVVTVPPGMAFSVPVLDNDSDPAGLELSLASDVPENDVGASVTVDGDALVIAPPEGVADFSVGYTVTNAAGATSTASVHVSVRDDASLPAPSAANHVIGPDALRGTTVVDVAVRDGAENPAGAVADLMVELVDSDAPATIDGGVVRVQAGDERLVIPYRVTSPATGASTVGFIVVSPLPRI</sequence>
<gene>
    <name evidence="2" type="ORF">F8O04_03095</name>
</gene>
<dbReference type="SUPFAM" id="SSF101898">
    <property type="entry name" value="NHL repeat"/>
    <property type="match status" value="1"/>
</dbReference>
<dbReference type="Pfam" id="PF17963">
    <property type="entry name" value="Big_9"/>
    <property type="match status" value="4"/>
</dbReference>
<evidence type="ECO:0000313" key="3">
    <source>
        <dbReference type="Proteomes" id="UP000431744"/>
    </source>
</evidence>
<reference evidence="2 3" key="1">
    <citation type="submission" date="2019-09" db="EMBL/GenBank/DDBJ databases">
        <title>Phylogeny of genus Pseudoclavibacter and closely related genus.</title>
        <authorList>
            <person name="Li Y."/>
        </authorList>
    </citation>
    <scope>NUCLEOTIDE SEQUENCE [LARGE SCALE GENOMIC DNA]</scope>
    <source>
        <strain evidence="2 3">EGI 60007</strain>
    </source>
</reference>
<keyword evidence="3" id="KW-1185">Reference proteome</keyword>
<dbReference type="OrthoDB" id="5241356at2"/>
<organism evidence="2 3">
    <name type="scientific">Pseudoclavibacter endophyticus</name>
    <dbReference type="NCBI Taxonomy" id="1778590"/>
    <lineage>
        <taxon>Bacteria</taxon>
        <taxon>Bacillati</taxon>
        <taxon>Actinomycetota</taxon>
        <taxon>Actinomycetes</taxon>
        <taxon>Micrococcales</taxon>
        <taxon>Microbacteriaceae</taxon>
        <taxon>Pseudoclavibacter</taxon>
    </lineage>
</organism>
<accession>A0A6H9WSF7</accession>
<evidence type="ECO:0000256" key="1">
    <source>
        <dbReference type="SAM" id="MobiDB-lite"/>
    </source>
</evidence>
<protein>
    <recommendedName>
        <fullName evidence="4">Tandem-95 repeat protein</fullName>
    </recommendedName>
</protein>
<proteinExistence type="predicted"/>
<dbReference type="RefSeq" id="WP_158027866.1">
    <property type="nucleotide sequence ID" value="NZ_BMHG01000001.1"/>
</dbReference>
<name>A0A6H9WSF7_9MICO</name>
<comment type="caution">
    <text evidence="2">The sequence shown here is derived from an EMBL/GenBank/DDBJ whole genome shotgun (WGS) entry which is preliminary data.</text>
</comment>